<sequence length="194" mass="20678">MSDSTKNESGVMKRLVAHDAEVIQPLRKEKLDRLDRVKASSVEAQLAFIKELVKNQESTKAFLKDPKKYAVDHGILLSPEVVKAISNAVIFDVALDEEVANTLGSHGLQDLIDMREGKPTGVHANAAAVAAGAAVVAAAAAVVTMVVTLVRASQPADLVSLQGLGKQGIKLPGGKNFIPRDNMKTNFNLRGRGF</sequence>
<feature type="transmembrane region" description="Helical" evidence="1">
    <location>
        <begin position="124"/>
        <end position="150"/>
    </location>
</feature>
<dbReference type="RefSeq" id="WP_377561639.1">
    <property type="nucleotide sequence ID" value="NZ_JBHTJZ010000004.1"/>
</dbReference>
<evidence type="ECO:0000256" key="1">
    <source>
        <dbReference type="SAM" id="Phobius"/>
    </source>
</evidence>
<reference evidence="3" key="1">
    <citation type="journal article" date="2019" name="Int. J. Syst. Evol. Microbiol.">
        <title>The Global Catalogue of Microorganisms (GCM) 10K type strain sequencing project: providing services to taxonomists for standard genome sequencing and annotation.</title>
        <authorList>
            <consortium name="The Broad Institute Genomics Platform"/>
            <consortium name="The Broad Institute Genome Sequencing Center for Infectious Disease"/>
            <person name="Wu L."/>
            <person name="Ma J."/>
        </authorList>
    </citation>
    <scope>NUCLEOTIDE SEQUENCE [LARGE SCALE GENOMIC DNA]</scope>
    <source>
        <strain evidence="3">CCUG 59129</strain>
    </source>
</reference>
<gene>
    <name evidence="2" type="ORF">ACFQ2I_01265</name>
</gene>
<protein>
    <submittedName>
        <fullName evidence="2">Uncharacterized protein</fullName>
    </submittedName>
</protein>
<comment type="caution">
    <text evidence="2">The sequence shown here is derived from an EMBL/GenBank/DDBJ whole genome shotgun (WGS) entry which is preliminary data.</text>
</comment>
<evidence type="ECO:0000313" key="3">
    <source>
        <dbReference type="Proteomes" id="UP001596989"/>
    </source>
</evidence>
<keyword evidence="1" id="KW-0472">Membrane</keyword>
<dbReference type="EMBL" id="JBHTJZ010000004">
    <property type="protein sequence ID" value="MFD0958010.1"/>
    <property type="molecule type" value="Genomic_DNA"/>
</dbReference>
<accession>A0ABW3HKL6</accession>
<evidence type="ECO:0000313" key="2">
    <source>
        <dbReference type="EMBL" id="MFD0958010.1"/>
    </source>
</evidence>
<keyword evidence="3" id="KW-1185">Reference proteome</keyword>
<proteinExistence type="predicted"/>
<dbReference type="Proteomes" id="UP001596989">
    <property type="component" value="Unassembled WGS sequence"/>
</dbReference>
<keyword evidence="1" id="KW-0812">Transmembrane</keyword>
<keyword evidence="1" id="KW-1133">Transmembrane helix</keyword>
<organism evidence="2 3">
    <name type="scientific">Paenibacillus chungangensis</name>
    <dbReference type="NCBI Taxonomy" id="696535"/>
    <lineage>
        <taxon>Bacteria</taxon>
        <taxon>Bacillati</taxon>
        <taxon>Bacillota</taxon>
        <taxon>Bacilli</taxon>
        <taxon>Bacillales</taxon>
        <taxon>Paenibacillaceae</taxon>
        <taxon>Paenibacillus</taxon>
    </lineage>
</organism>
<name>A0ABW3HKL6_9BACL</name>